<feature type="domain" description="Laminin G" evidence="17">
    <location>
        <begin position="1321"/>
        <end position="1534"/>
    </location>
</feature>
<dbReference type="PROSITE" id="PS50227">
    <property type="entry name" value="G_PROTEIN_RECEP_F2_3"/>
    <property type="match status" value="1"/>
</dbReference>
<dbReference type="WBParaSite" id="DME_0000264301-mRNA-1">
    <property type="protein sequence ID" value="DME_0000264301-mRNA-1"/>
    <property type="gene ID" value="DME_0000264301"/>
</dbReference>
<dbReference type="Gene3D" id="2.60.40.60">
    <property type="entry name" value="Cadherins"/>
    <property type="match status" value="9"/>
</dbReference>
<dbReference type="InterPro" id="IPR055928">
    <property type="entry name" value="Fmi-1_DUF7505"/>
</dbReference>
<feature type="disulfide bond" evidence="14">
    <location>
        <begin position="1767"/>
        <end position="1776"/>
    </location>
</feature>
<feature type="region of interest" description="Disordered" evidence="15">
    <location>
        <begin position="2455"/>
        <end position="2476"/>
    </location>
</feature>
<dbReference type="GO" id="GO:0007156">
    <property type="term" value="P:homophilic cell adhesion via plasma membrane adhesion molecules"/>
    <property type="evidence" value="ECO:0007669"/>
    <property type="project" value="InterPro"/>
</dbReference>
<dbReference type="CDD" id="cd00055">
    <property type="entry name" value="EGF_Lam"/>
    <property type="match status" value="1"/>
</dbReference>
<dbReference type="InterPro" id="IPR001881">
    <property type="entry name" value="EGF-like_Ca-bd_dom"/>
</dbReference>
<keyword evidence="23" id="KW-1185">Reference proteome</keyword>
<feature type="disulfide bond" evidence="14">
    <location>
        <begin position="1267"/>
        <end position="1276"/>
    </location>
</feature>
<evidence type="ECO:0000256" key="15">
    <source>
        <dbReference type="SAM" id="MobiDB-lite"/>
    </source>
</evidence>
<evidence type="ECO:0000259" key="17">
    <source>
        <dbReference type="PROSITE" id="PS50025"/>
    </source>
</evidence>
<dbReference type="GO" id="GO:0004930">
    <property type="term" value="F:G protein-coupled receptor activity"/>
    <property type="evidence" value="ECO:0007669"/>
    <property type="project" value="InterPro"/>
</dbReference>
<dbReference type="PROSITE" id="PS00022">
    <property type="entry name" value="EGF_1"/>
    <property type="match status" value="3"/>
</dbReference>
<feature type="domain" description="G-protein coupled receptors family 2 profile 1" evidence="19">
    <location>
        <begin position="1900"/>
        <end position="1975"/>
    </location>
</feature>
<evidence type="ECO:0000259" key="18">
    <source>
        <dbReference type="PROSITE" id="PS50026"/>
    </source>
</evidence>
<evidence type="ECO:0000256" key="2">
    <source>
        <dbReference type="ARBA" id="ARBA00004651"/>
    </source>
</evidence>
<dbReference type="Proteomes" id="UP000274756">
    <property type="component" value="Unassembled WGS sequence"/>
</dbReference>
<proteinExistence type="predicted"/>
<evidence type="ECO:0000313" key="22">
    <source>
        <dbReference type="Proteomes" id="UP000038040"/>
    </source>
</evidence>
<dbReference type="FunFam" id="2.60.40.60:FF:000020">
    <property type="entry name" value="Dachsous cadherin-related 1b"/>
    <property type="match status" value="1"/>
</dbReference>
<dbReference type="SUPFAM" id="SSF57196">
    <property type="entry name" value="EGF/Laminin"/>
    <property type="match status" value="1"/>
</dbReference>
<keyword evidence="6" id="KW-0677">Repeat</keyword>
<dbReference type="InterPro" id="IPR020894">
    <property type="entry name" value="Cadherin_CS"/>
</dbReference>
<dbReference type="STRING" id="318479.A0A158Q3L3"/>
<dbReference type="CDD" id="cd00110">
    <property type="entry name" value="LamG"/>
    <property type="match status" value="2"/>
</dbReference>
<dbReference type="InterPro" id="IPR001879">
    <property type="entry name" value="GPCR_2_extracellular_dom"/>
</dbReference>
<evidence type="ECO:0000256" key="12">
    <source>
        <dbReference type="ARBA" id="ARBA00023180"/>
    </source>
</evidence>
<feature type="domain" description="Cadherin" evidence="20">
    <location>
        <begin position="159"/>
        <end position="263"/>
    </location>
</feature>
<reference evidence="24" key="1">
    <citation type="submission" date="2016-04" db="UniProtKB">
        <authorList>
            <consortium name="WormBaseParasite"/>
        </authorList>
    </citation>
    <scope>IDENTIFICATION</scope>
</reference>
<keyword evidence="3 14" id="KW-0245">EGF-like domain</keyword>
<evidence type="ECO:0000256" key="7">
    <source>
        <dbReference type="ARBA" id="ARBA00022837"/>
    </source>
</evidence>
<dbReference type="PROSITE" id="PS00232">
    <property type="entry name" value="CADHERIN_1"/>
    <property type="match status" value="4"/>
</dbReference>
<evidence type="ECO:0000313" key="21">
    <source>
        <dbReference type="EMBL" id="VDN57030.1"/>
    </source>
</evidence>
<dbReference type="InterPro" id="IPR001791">
    <property type="entry name" value="Laminin_G"/>
</dbReference>
<dbReference type="PANTHER" id="PTHR24025:SF23">
    <property type="entry name" value="NEURAL-CADHERIN"/>
    <property type="match status" value="1"/>
</dbReference>
<gene>
    <name evidence="21" type="ORF">DME_LOCUS7003</name>
</gene>
<dbReference type="Gene3D" id="2.10.25.10">
    <property type="entry name" value="Laminin"/>
    <property type="match status" value="2"/>
</dbReference>
<keyword evidence="10 16" id="KW-0472">Membrane</keyword>
<evidence type="ECO:0000256" key="14">
    <source>
        <dbReference type="PROSITE-ProRule" id="PRU00076"/>
    </source>
</evidence>
<dbReference type="SUPFAM" id="SSF111418">
    <property type="entry name" value="Hormone receptor domain"/>
    <property type="match status" value="1"/>
</dbReference>
<dbReference type="Pfam" id="PF00028">
    <property type="entry name" value="Cadherin"/>
    <property type="match status" value="7"/>
</dbReference>
<evidence type="ECO:0000256" key="6">
    <source>
        <dbReference type="ARBA" id="ARBA00022737"/>
    </source>
</evidence>
<dbReference type="Pfam" id="PF23592">
    <property type="entry name" value="Cadherin_CELSR2_9th"/>
    <property type="match status" value="1"/>
</dbReference>
<feature type="transmembrane region" description="Helical" evidence="16">
    <location>
        <begin position="2299"/>
        <end position="2318"/>
    </location>
</feature>
<feature type="domain" description="Cadherin" evidence="20">
    <location>
        <begin position="676"/>
        <end position="776"/>
    </location>
</feature>
<dbReference type="InterPro" id="IPR056286">
    <property type="entry name" value="Cadherin_CELSR1-3_9th"/>
</dbReference>
<evidence type="ECO:0000259" key="19">
    <source>
        <dbReference type="PROSITE" id="PS50227"/>
    </source>
</evidence>
<dbReference type="GO" id="GO:0048589">
    <property type="term" value="P:developmental growth"/>
    <property type="evidence" value="ECO:0007669"/>
    <property type="project" value="UniProtKB-ARBA"/>
</dbReference>
<evidence type="ECO:0000256" key="5">
    <source>
        <dbReference type="ARBA" id="ARBA00022729"/>
    </source>
</evidence>
<dbReference type="InterPro" id="IPR050971">
    <property type="entry name" value="Cadherin-domain_protein"/>
</dbReference>
<evidence type="ECO:0000256" key="10">
    <source>
        <dbReference type="ARBA" id="ARBA00023136"/>
    </source>
</evidence>
<feature type="domain" description="Cadherin" evidence="20">
    <location>
        <begin position="777"/>
        <end position="883"/>
    </location>
</feature>
<dbReference type="SMART" id="SM00179">
    <property type="entry name" value="EGF_CA"/>
    <property type="match status" value="3"/>
</dbReference>
<dbReference type="GO" id="GO:0005911">
    <property type="term" value="C:cell-cell junction"/>
    <property type="evidence" value="ECO:0007669"/>
    <property type="project" value="TreeGrafter"/>
</dbReference>
<dbReference type="GO" id="GO:0005886">
    <property type="term" value="C:plasma membrane"/>
    <property type="evidence" value="ECO:0007669"/>
    <property type="project" value="UniProtKB-SubCell"/>
</dbReference>
<evidence type="ECO:0000256" key="8">
    <source>
        <dbReference type="ARBA" id="ARBA00022889"/>
    </source>
</evidence>
<feature type="domain" description="EGF-like" evidence="18">
    <location>
        <begin position="1740"/>
        <end position="1777"/>
    </location>
</feature>
<feature type="disulfide bond" evidence="14">
    <location>
        <begin position="1804"/>
        <end position="1813"/>
    </location>
</feature>
<dbReference type="InterPro" id="IPR013320">
    <property type="entry name" value="ConA-like_dom_sf"/>
</dbReference>
<dbReference type="OrthoDB" id="26203at2759"/>
<keyword evidence="7 13" id="KW-0106">Calcium</keyword>
<evidence type="ECO:0000313" key="24">
    <source>
        <dbReference type="WBParaSite" id="DME_0000264301-mRNA-1"/>
    </source>
</evidence>
<feature type="domain" description="Cadherin" evidence="20">
    <location>
        <begin position="359"/>
        <end position="470"/>
    </location>
</feature>
<comment type="caution">
    <text evidence="14">Lacks conserved residue(s) required for the propagation of feature annotation.</text>
</comment>
<dbReference type="GO" id="GO:0005509">
    <property type="term" value="F:calcium ion binding"/>
    <property type="evidence" value="ECO:0007669"/>
    <property type="project" value="UniProtKB-UniRule"/>
</dbReference>
<dbReference type="InterPro" id="IPR015919">
    <property type="entry name" value="Cadherin-like_sf"/>
</dbReference>
<keyword evidence="11 14" id="KW-1015">Disulfide bond</keyword>
<feature type="domain" description="Laminin G" evidence="17">
    <location>
        <begin position="1580"/>
        <end position="1744"/>
    </location>
</feature>
<dbReference type="Pfam" id="PF24337">
    <property type="entry name" value="DUF7505"/>
    <property type="match status" value="1"/>
</dbReference>
<dbReference type="SMART" id="SM00282">
    <property type="entry name" value="LamG"/>
    <property type="match status" value="2"/>
</dbReference>
<comment type="subcellular location">
    <subcellularLocation>
        <location evidence="2">Cell membrane</location>
        <topology evidence="2">Multi-pass membrane protein</topology>
    </subcellularLocation>
    <subcellularLocation>
        <location evidence="1">Membrane</location>
        <topology evidence="1">Single-pass membrane protein</topology>
    </subcellularLocation>
</comment>
<keyword evidence="8" id="KW-0130">Cell adhesion</keyword>
<evidence type="ECO:0000256" key="11">
    <source>
        <dbReference type="ARBA" id="ARBA00023157"/>
    </source>
</evidence>
<dbReference type="FunFam" id="2.60.40.60:FF:000039">
    <property type="entry name" value="FAT atypical cadherin 3"/>
    <property type="match status" value="2"/>
</dbReference>
<protein>
    <submittedName>
        <fullName evidence="24">CA domain-containing protein</fullName>
    </submittedName>
</protein>
<dbReference type="GO" id="GO:0048513">
    <property type="term" value="P:animal organ development"/>
    <property type="evidence" value="ECO:0007669"/>
    <property type="project" value="UniProtKB-ARBA"/>
</dbReference>
<dbReference type="FunFam" id="2.60.40.60:FF:000104">
    <property type="entry name" value="cadherin-23 isoform X1"/>
    <property type="match status" value="1"/>
</dbReference>
<keyword evidence="9 16" id="KW-1133">Transmembrane helix</keyword>
<organism evidence="22 24">
    <name type="scientific">Dracunculus medinensis</name>
    <name type="common">Guinea worm</name>
    <dbReference type="NCBI Taxonomy" id="318479"/>
    <lineage>
        <taxon>Eukaryota</taxon>
        <taxon>Metazoa</taxon>
        <taxon>Ecdysozoa</taxon>
        <taxon>Nematoda</taxon>
        <taxon>Chromadorea</taxon>
        <taxon>Rhabditida</taxon>
        <taxon>Spirurina</taxon>
        <taxon>Dracunculoidea</taxon>
        <taxon>Dracunculidae</taxon>
        <taxon>Dracunculus</taxon>
    </lineage>
</organism>
<dbReference type="PANTHER" id="PTHR24025">
    <property type="entry name" value="DESMOGLEIN FAMILY MEMBER"/>
    <property type="match status" value="1"/>
</dbReference>
<dbReference type="InterPro" id="IPR002049">
    <property type="entry name" value="LE_dom"/>
</dbReference>
<keyword evidence="4 16" id="KW-0812">Transmembrane</keyword>
<dbReference type="PRINTS" id="PR00205">
    <property type="entry name" value="CADHERIN"/>
</dbReference>
<evidence type="ECO:0000313" key="23">
    <source>
        <dbReference type="Proteomes" id="UP000274756"/>
    </source>
</evidence>
<dbReference type="Proteomes" id="UP000038040">
    <property type="component" value="Unplaced"/>
</dbReference>
<dbReference type="FunFam" id="2.10.25.10:FF:000434">
    <property type="entry name" value="Predicted protein"/>
    <property type="match status" value="1"/>
</dbReference>
<feature type="domain" description="EGF-like" evidence="18">
    <location>
        <begin position="1241"/>
        <end position="1277"/>
    </location>
</feature>
<dbReference type="CDD" id="cd11304">
    <property type="entry name" value="Cadherin_repeat"/>
    <property type="match status" value="7"/>
</dbReference>
<feature type="transmembrane region" description="Helical" evidence="16">
    <location>
        <begin position="2270"/>
        <end position="2292"/>
    </location>
</feature>
<dbReference type="Pfam" id="PF00008">
    <property type="entry name" value="EGF"/>
    <property type="match status" value="1"/>
</dbReference>
<dbReference type="InterPro" id="IPR036445">
    <property type="entry name" value="GPCR_2_extracell_dom_sf"/>
</dbReference>
<evidence type="ECO:0000256" key="16">
    <source>
        <dbReference type="SAM" id="Phobius"/>
    </source>
</evidence>
<feature type="domain" description="EGF-like" evidence="18">
    <location>
        <begin position="1782"/>
        <end position="1814"/>
    </location>
</feature>
<dbReference type="CDD" id="cd00054">
    <property type="entry name" value="EGF_CA"/>
    <property type="match status" value="1"/>
</dbReference>
<dbReference type="Gene3D" id="4.10.1240.10">
    <property type="entry name" value="GPCR, family 2, extracellular hormone receptor domain"/>
    <property type="match status" value="1"/>
</dbReference>
<dbReference type="SMART" id="SM00008">
    <property type="entry name" value="HormR"/>
    <property type="match status" value="1"/>
</dbReference>
<dbReference type="EMBL" id="UYYG01001158">
    <property type="protein sequence ID" value="VDN57030.1"/>
    <property type="molecule type" value="Genomic_DNA"/>
</dbReference>
<reference evidence="21 23" key="2">
    <citation type="submission" date="2018-11" db="EMBL/GenBank/DDBJ databases">
        <authorList>
            <consortium name="Pathogen Informatics"/>
        </authorList>
    </citation>
    <scope>NUCLEOTIDE SEQUENCE [LARGE SCALE GENOMIC DNA]</scope>
</reference>
<dbReference type="Pfam" id="PF02210">
    <property type="entry name" value="Laminin_G_2"/>
    <property type="match status" value="1"/>
</dbReference>
<dbReference type="InterPro" id="IPR002126">
    <property type="entry name" value="Cadherin-like_dom"/>
</dbReference>
<evidence type="ECO:0000256" key="9">
    <source>
        <dbReference type="ARBA" id="ARBA00022989"/>
    </source>
</evidence>
<name>A0A158Q3L3_DRAME</name>
<dbReference type="GO" id="GO:0001736">
    <property type="term" value="P:establishment of planar polarity"/>
    <property type="evidence" value="ECO:0007669"/>
    <property type="project" value="UniProtKB-ARBA"/>
</dbReference>
<feature type="domain" description="Cadherin" evidence="20">
    <location>
        <begin position="884"/>
        <end position="990"/>
    </location>
</feature>
<evidence type="ECO:0000256" key="13">
    <source>
        <dbReference type="PROSITE-ProRule" id="PRU00043"/>
    </source>
</evidence>
<dbReference type="FunFam" id="2.60.40.60:FF:000080">
    <property type="entry name" value="FAT atypical cadherin 1"/>
    <property type="match status" value="1"/>
</dbReference>
<dbReference type="PROSITE" id="PS01186">
    <property type="entry name" value="EGF_2"/>
    <property type="match status" value="1"/>
</dbReference>
<keyword evidence="12" id="KW-0325">Glycoprotein</keyword>
<keyword evidence="5" id="KW-0732">Signal</keyword>
<dbReference type="GO" id="GO:0007411">
    <property type="term" value="P:axon guidance"/>
    <property type="evidence" value="ECO:0007669"/>
    <property type="project" value="UniProtKB-ARBA"/>
</dbReference>
<dbReference type="SUPFAM" id="SSF49313">
    <property type="entry name" value="Cadherin-like"/>
    <property type="match status" value="9"/>
</dbReference>
<feature type="domain" description="Cadherin" evidence="20">
    <location>
        <begin position="471"/>
        <end position="574"/>
    </location>
</feature>
<sequence length="2501" mass="283574">MILHRSPSTFFIYLFFGLICEKFLRIASQKIINRLPVVSDYSCNPCSTPIDNITIWLLFSNSPCFHPGQALLLWNTTKCTSPENLNSEDISFDRNIVFVKRRICFYSYNLLINYQYSCSSDHPIRHGQFYVAHPRYSNARRSKRWLIRRTTSITKIHFQQERYFIELPEDMAINSLLLIVQATHINNRSLFYSMIAPEDSRSINVFMLNTITGEIRLGKSLDREILPKHTLKVTAYERLDPSVSSSTTVVIDVVDVQDNAPIFERTSYYAEIKEDVPIGTTVVSVFARDADDGKNGQVEYSLSEAVGSDLFHINLHTGVIQTAALLDREKCDIIRFSAIATDKGVPPMSSSALVEIVVLDELYNISIMENITVPAVILQVKAIDEDMSLNGQVHYSIVESSSGDFSVDYETGIVVLQGHIDSRISPVFLVIRAKDSAQPAKSSTVSCEIHVIDVNDHVRISATFHIKPRFVAWNQQIFVDENAPVGRELSRVLAIDEDAGQNGMVRYFLETNSPTDFEIDEVKGSIRIKNQLDHERCDKYELKIRAEDCGSSPLSDFIVVTINIRDINDNAPYFKQDFLNITVSEIAPRGTQLASVKAFDNDKDQHIVYRIDSADRSIFVLTDLGVEGAILSLSGEFRSTDHSLRVVISATDQGGLKGFCTVFINVEDVNSPPYFHRFPFTIHVAENAAIGYEVYRMKANDDDRGNNAKLQYFIDSTSFIINETTGAITVANELNRELNDTYILNITVRDQASAPLSSTAIIEIIVDDVNDNAPVFSSDNYTVWIPEDIPIGTSFIQVFASDADIGENALISYYLEENDYPKPDAFIVDRSSGVIRVDKKLDREKIDKYVLTVKAEDRGNPPLYSKSTIFIVLVDVNDNAPQFELPKYDFWIAENSPVGTKIGTLVASDIDEAENSIIQFKIFSADAKFFDIETEFSKNGIVHLISRIEFDYEARKNEFFFEIQASSGQLSSTVPVFVHVSDINDNRPQLRDFITLVAHYRDEEFNPVIGQVPAFDPDYNATLEYYMETNEIISIDKISGEMRLMNVWNRHIDSEYTTCVSDGPNVVCAKCHFIYVPVDENALLESVTVNLYDLRHDELLDYAIFQRFISAVSLLEQWRPRDIRVFNMQSKGFNTNVTFYVLHNGKIERSFRVRELFSNGKSRLSEISGLKMDLAEDDICFGEPCGYYQRCRQTQKYIKAQQVHRTDNFVFRSLVTVPTLICECPKGFFSSDDIQGSCDLQIDQCFSSPCEHDGKCVSLENRYHCECTDGWTGSNCEESIFVDNCLSNSCFSNSICSIANRKPRCLKCPWRIHDSDDRCRLRSISFNGNGYLAIPLSIGRISWNFRVNIATINQFGILLFAGKIKSDFVEISLENGFIRARFSLGDKIFEGKMKEWPENKVSDGKWHHLDVDFFDKTLRISLDNCDLYIFKKLGNKSSYRPCAFEIKAMFPSKCGDLAVNCHRFLDIASPIYLGGRPQRSLRNNFVNGIDDESATELVKDGYTGCIANLTFDGVLYHFSELDRMEKRGNVIAGCHQMRNECEKNPCDNTSKCIVKWDGHNCRCPHRLHQHGPCETGESPQTPLLFNEQDSYSIWKIRKGESFHNVSFEFRTRSREINVINVDFASPTQKIIFSLAQGYGMLSVGEENYMIAYPYLADGDYKAISVGIFGQTITVLIDYLYKKHFSLYDEYLYVEVRKIFTGSAPMSNISRPFRGCIRNVEMNNKALKIADLSRTKPGCHMENLCSQLAACPTNSRCIPDWDRYNCECFFGYVGDGCIDVCNLPEICNSGICRRTNNSHGYECKCRRGTTGSNCERELMQICPTGWYGRFPECKLCDCDHNKGFVEQCDKETGKCRCKIGFFIKNGRCVPCECGYGSLHQFCSAVGQCPCIGSATGRRCDRCPNPHELLDPKSLTCRIINNRCPSNIENGIQWPTTIRGVLAKQNCANGETGIATRKCGLDGIWHKASIFNCTSPLFKKLSNVEDDLITSVILRNATNMRSSLHGINSELALKALKKAIMNEQRKRANESEHLRMSYFTENILEAANNILSSNINSIDVISLLFDYGKHLLRIHSENSFLEPFFFSADNLVFVIDTVGDSHQYSLPKFDNFVDNRRNDLFLQSAINVICPSLNGKTKMLFYSMAMFHDCQYCKTIIVSIFIGGGNCETEMQFPFIEESGWKIPECVQLLFPNENITHSNSNAKSFKEIQGKYAENILLFNDFIWSSDDSKLLGLNRTHVVCGYHNSGIFSVFTTPDHGALLHFMNSDTIPYAGSLSVAFALFLLVISIISVLYRRINFKIIHSAFMVSFLLDAIVILFLQRVRHNLLDFYSCATAFIISYNGDFNLPTTKRYMLKTLLLHSSLVRFIPLANHAPNNNVLWVANEPISPKEPSKQPCQTPLLSSTTQFESVVADKDESMQWMPDVIPFEQYVYQAGIYNSLPHPAILSPPTKVLHPESVYGDSGTADEHSSPRFTHSNRGEDLRHIYDIYYNKHYHSCSTFSR</sequence>
<dbReference type="Gene3D" id="2.60.120.200">
    <property type="match status" value="2"/>
</dbReference>
<evidence type="ECO:0000259" key="20">
    <source>
        <dbReference type="PROSITE" id="PS50268"/>
    </source>
</evidence>
<evidence type="ECO:0000256" key="1">
    <source>
        <dbReference type="ARBA" id="ARBA00004167"/>
    </source>
</evidence>
<evidence type="ECO:0000256" key="4">
    <source>
        <dbReference type="ARBA" id="ARBA00022692"/>
    </source>
</evidence>
<dbReference type="PROSITE" id="PS50268">
    <property type="entry name" value="CADHERIN_2"/>
    <property type="match status" value="8"/>
</dbReference>
<feature type="domain" description="EGF-like" evidence="18">
    <location>
        <begin position="1537"/>
        <end position="1574"/>
    </location>
</feature>
<dbReference type="SUPFAM" id="SSF49899">
    <property type="entry name" value="Concanavalin A-like lectins/glucanases"/>
    <property type="match status" value="2"/>
</dbReference>
<evidence type="ECO:0000256" key="3">
    <source>
        <dbReference type="ARBA" id="ARBA00022536"/>
    </source>
</evidence>
<accession>A0A158Q3L3</accession>
<dbReference type="PROSITE" id="PS50025">
    <property type="entry name" value="LAM_G_DOMAIN"/>
    <property type="match status" value="2"/>
</dbReference>
<dbReference type="InterPro" id="IPR000742">
    <property type="entry name" value="EGF"/>
</dbReference>
<dbReference type="AlphaFoldDB" id="A0A158Q3L3"/>
<dbReference type="GO" id="GO:0007163">
    <property type="term" value="P:establishment or maintenance of cell polarity"/>
    <property type="evidence" value="ECO:0007669"/>
    <property type="project" value="UniProtKB-ARBA"/>
</dbReference>
<dbReference type="PROSITE" id="PS50026">
    <property type="entry name" value="EGF_3"/>
    <property type="match status" value="4"/>
</dbReference>
<dbReference type="SMART" id="SM00112">
    <property type="entry name" value="CA"/>
    <property type="match status" value="8"/>
</dbReference>
<feature type="domain" description="Cadherin" evidence="20">
    <location>
        <begin position="264"/>
        <end position="376"/>
    </location>
</feature>
<dbReference type="SMART" id="SM00181">
    <property type="entry name" value="EGF"/>
    <property type="match status" value="8"/>
</dbReference>
<feature type="domain" description="Cadherin" evidence="20">
    <location>
        <begin position="575"/>
        <end position="675"/>
    </location>
</feature>